<dbReference type="PANTHER" id="PTHR12628:SF12">
    <property type="entry name" value="METAL-RESPONSE ELEMENT-BINDING TRANSCRIPTION FACTOR 2"/>
    <property type="match status" value="1"/>
</dbReference>
<keyword evidence="3" id="KW-0479">Metal-binding</keyword>
<dbReference type="GO" id="GO:0003677">
    <property type="term" value="F:DNA binding"/>
    <property type="evidence" value="ECO:0007669"/>
    <property type="project" value="TreeGrafter"/>
</dbReference>
<dbReference type="SMART" id="SM00333">
    <property type="entry name" value="TUDOR"/>
    <property type="match status" value="1"/>
</dbReference>
<keyword evidence="4" id="KW-0677">Repeat</keyword>
<gene>
    <name evidence="12" type="primary">MTF2</name>
    <name evidence="12" type="synonym">mtf2</name>
</gene>
<dbReference type="SUPFAM" id="SSF57903">
    <property type="entry name" value="FYVE/PHD zinc finger"/>
    <property type="match status" value="2"/>
</dbReference>
<evidence type="ECO:0000313" key="13">
    <source>
        <dbReference type="Proteomes" id="UP000472277"/>
    </source>
</evidence>
<proteinExistence type="inferred from homology"/>
<dbReference type="Pfam" id="PF14061">
    <property type="entry name" value="Mtf2_C"/>
    <property type="match status" value="1"/>
</dbReference>
<feature type="domain" description="PHD-type" evidence="11">
    <location>
        <begin position="89"/>
        <end position="144"/>
    </location>
</feature>
<dbReference type="CDD" id="cd20450">
    <property type="entry name" value="Tudor_MTF2"/>
    <property type="match status" value="1"/>
</dbReference>
<dbReference type="Pfam" id="PF18104">
    <property type="entry name" value="Tudor_2"/>
    <property type="match status" value="1"/>
</dbReference>
<dbReference type="PROSITE" id="PS50016">
    <property type="entry name" value="ZF_PHD_2"/>
    <property type="match status" value="1"/>
</dbReference>
<dbReference type="InterPro" id="IPR025894">
    <property type="entry name" value="Mtf2_C_dom"/>
</dbReference>
<dbReference type="InterPro" id="IPR040477">
    <property type="entry name" value="KDM4-like_Tudor"/>
</dbReference>
<name>A0A674CZL7_SALTR</name>
<keyword evidence="6" id="KW-0862">Zinc</keyword>
<dbReference type="FunFam" id="3.90.980.20:FF:000001">
    <property type="entry name" value="metal-response element-binding transcription factor 2 isoform X1"/>
    <property type="match status" value="1"/>
</dbReference>
<dbReference type="PANTHER" id="PTHR12628">
    <property type="entry name" value="POLYCOMB-LIKE TRANSCRIPTION FACTOR"/>
    <property type="match status" value="1"/>
</dbReference>
<dbReference type="FunFam" id="3.30.40.10:FF:000126">
    <property type="entry name" value="metal-response element-binding transcription factor 2 isoform X1"/>
    <property type="match status" value="1"/>
</dbReference>
<comment type="subcellular location">
    <subcellularLocation>
        <location evidence="1">Nucleus</location>
    </subcellularLocation>
</comment>
<dbReference type="GO" id="GO:0003682">
    <property type="term" value="F:chromatin binding"/>
    <property type="evidence" value="ECO:0007669"/>
    <property type="project" value="TreeGrafter"/>
</dbReference>
<evidence type="ECO:0000256" key="2">
    <source>
        <dbReference type="ARBA" id="ARBA00008084"/>
    </source>
</evidence>
<dbReference type="SUPFAM" id="SSF63748">
    <property type="entry name" value="Tudor/PWWP/MBT"/>
    <property type="match status" value="1"/>
</dbReference>
<reference evidence="12" key="1">
    <citation type="submission" date="2025-08" db="UniProtKB">
        <authorList>
            <consortium name="Ensembl"/>
        </authorList>
    </citation>
    <scope>IDENTIFICATION</scope>
</reference>
<keyword evidence="7" id="KW-0156">Chromatin regulator</keyword>
<dbReference type="InterPro" id="IPR042014">
    <property type="entry name" value="MTF2_PHD1"/>
</dbReference>
<evidence type="ECO:0000256" key="4">
    <source>
        <dbReference type="ARBA" id="ARBA00022737"/>
    </source>
</evidence>
<dbReference type="InterPro" id="IPR011011">
    <property type="entry name" value="Znf_FYVE_PHD"/>
</dbReference>
<dbReference type="SMART" id="SM00249">
    <property type="entry name" value="PHD"/>
    <property type="match status" value="2"/>
</dbReference>
<dbReference type="GO" id="GO:0045814">
    <property type="term" value="P:negative regulation of gene expression, epigenetic"/>
    <property type="evidence" value="ECO:0007669"/>
    <property type="project" value="TreeGrafter"/>
</dbReference>
<accession>A0A674CZL7</accession>
<dbReference type="CDD" id="cd15580">
    <property type="entry name" value="PHD2_MTF2"/>
    <property type="match status" value="1"/>
</dbReference>
<dbReference type="Gene3D" id="3.30.40.10">
    <property type="entry name" value="Zinc/RING finger domain, C3HC4 (zinc finger)"/>
    <property type="match status" value="1"/>
</dbReference>
<evidence type="ECO:0000256" key="9">
    <source>
        <dbReference type="PROSITE-ProRule" id="PRU00146"/>
    </source>
</evidence>
<dbReference type="InterPro" id="IPR019786">
    <property type="entry name" value="Zinc_finger_PHD-type_CS"/>
</dbReference>
<evidence type="ECO:0000259" key="11">
    <source>
        <dbReference type="PROSITE" id="PS50016"/>
    </source>
</evidence>
<keyword evidence="8" id="KW-0539">Nucleus</keyword>
<dbReference type="InterPro" id="IPR042015">
    <property type="entry name" value="MTF2_PHD2"/>
</dbReference>
<evidence type="ECO:0000256" key="7">
    <source>
        <dbReference type="ARBA" id="ARBA00022853"/>
    </source>
</evidence>
<evidence type="ECO:0000256" key="1">
    <source>
        <dbReference type="ARBA" id="ARBA00004123"/>
    </source>
</evidence>
<dbReference type="InterPro" id="IPR002999">
    <property type="entry name" value="Tudor"/>
</dbReference>
<keyword evidence="5 9" id="KW-0863">Zinc-finger</keyword>
<dbReference type="Pfam" id="PF00628">
    <property type="entry name" value="PHD"/>
    <property type="match status" value="1"/>
</dbReference>
<dbReference type="InterPro" id="IPR019787">
    <property type="entry name" value="Znf_PHD-finger"/>
</dbReference>
<dbReference type="InterPro" id="IPR013083">
    <property type="entry name" value="Znf_RING/FYVE/PHD"/>
</dbReference>
<dbReference type="CDD" id="cd15578">
    <property type="entry name" value="PHD1_MTF2"/>
    <property type="match status" value="1"/>
</dbReference>
<evidence type="ECO:0000256" key="10">
    <source>
        <dbReference type="SAM" id="MobiDB-lite"/>
    </source>
</evidence>
<dbReference type="InterPro" id="IPR001965">
    <property type="entry name" value="Znf_PHD"/>
</dbReference>
<reference evidence="12" key="2">
    <citation type="submission" date="2025-09" db="UniProtKB">
        <authorList>
            <consortium name="Ensembl"/>
        </authorList>
    </citation>
    <scope>IDENTIFICATION</scope>
</reference>
<dbReference type="GeneTree" id="ENSGT00950000183180"/>
<feature type="region of interest" description="Disordered" evidence="10">
    <location>
        <begin position="1"/>
        <end position="24"/>
    </location>
</feature>
<comment type="similarity">
    <text evidence="2">Belongs to the Polycomblike family.</text>
</comment>
<dbReference type="PROSITE" id="PS01359">
    <property type="entry name" value="ZF_PHD_1"/>
    <property type="match status" value="1"/>
</dbReference>
<evidence type="ECO:0000256" key="3">
    <source>
        <dbReference type="ARBA" id="ARBA00022723"/>
    </source>
</evidence>
<dbReference type="Gene3D" id="2.30.30.140">
    <property type="match status" value="1"/>
</dbReference>
<evidence type="ECO:0000256" key="5">
    <source>
        <dbReference type="ARBA" id="ARBA00022771"/>
    </source>
</evidence>
<organism evidence="12 13">
    <name type="scientific">Salmo trutta</name>
    <name type="common">Brown trout</name>
    <dbReference type="NCBI Taxonomy" id="8032"/>
    <lineage>
        <taxon>Eukaryota</taxon>
        <taxon>Metazoa</taxon>
        <taxon>Chordata</taxon>
        <taxon>Craniata</taxon>
        <taxon>Vertebrata</taxon>
        <taxon>Euteleostomi</taxon>
        <taxon>Actinopterygii</taxon>
        <taxon>Neopterygii</taxon>
        <taxon>Teleostei</taxon>
        <taxon>Protacanthopterygii</taxon>
        <taxon>Salmoniformes</taxon>
        <taxon>Salmonidae</taxon>
        <taxon>Salmoninae</taxon>
        <taxon>Salmo</taxon>
    </lineage>
</organism>
<evidence type="ECO:0000313" key="12">
    <source>
        <dbReference type="Ensembl" id="ENSSTUP00000088859.1"/>
    </source>
</evidence>
<keyword evidence="13" id="KW-1185">Reference proteome</keyword>
<sequence>SHRQHKTPVSLTSVEPAEDGHGGNMDTNLGDKFKEGQEVLARWSDGLFYLGIITKINKGKQRCFVVFEDRSKSWVLWKDIQTGDEGGEDMVCTICQDECSEEPNEIVICDKCGQGYHQLCHSPIIDSSLIDTDEKWLCGECVLATTTNKGALKGPRAQQEMNHSLPYALEYLVWDQGHKTNIQQCYCYCGGPGDWYLKMLQCNRCKQWFHEACIQCFKTPMLYGDRFYLFICSVCNSGPEYLKRLPLRWVDVAHLSLYNLSVIHKKKYFDSELELMTYINDNWDQLQLRELSATPQSDRYESILEALNSNHSMFMSGKEIKKKKHLFGLRIRFPPGPQSSEVLADRGEPERASNEIKIKGRKAIQPLTNTSELTNGVVKKAKKSKKQGGHSLETLAKLRRSSELLAQMSCLFIPPEGCDATTISRYILHDQIHTQALTHSNGNKTRRGRPRRVPLQPPNHEIQHPGPHAPEPQNTLPGLHSTDIVHGLGPGGQLSHLKSSISSYFGAAGRLECGEKYRVLARRVTLDGKVQYLVEWEGVTAS</sequence>
<dbReference type="GO" id="GO:0005634">
    <property type="term" value="C:nucleus"/>
    <property type="evidence" value="ECO:0007669"/>
    <property type="project" value="UniProtKB-SubCell"/>
</dbReference>
<dbReference type="AlphaFoldDB" id="A0A674CZL7"/>
<evidence type="ECO:0000256" key="6">
    <source>
        <dbReference type="ARBA" id="ARBA00022833"/>
    </source>
</evidence>
<dbReference type="Proteomes" id="UP000472277">
    <property type="component" value="Chromosome 21"/>
</dbReference>
<evidence type="ECO:0000256" key="8">
    <source>
        <dbReference type="ARBA" id="ARBA00023242"/>
    </source>
</evidence>
<feature type="region of interest" description="Disordered" evidence="10">
    <location>
        <begin position="437"/>
        <end position="473"/>
    </location>
</feature>
<dbReference type="Ensembl" id="ENSSTUT00000094531.1">
    <property type="protein sequence ID" value="ENSSTUP00000088859.1"/>
    <property type="gene ID" value="ENSSTUG00000038640.1"/>
</dbReference>
<dbReference type="Gene3D" id="3.90.980.20">
    <property type="match status" value="1"/>
</dbReference>
<protein>
    <submittedName>
        <fullName evidence="12">Metal response element binding transcription factor 2</fullName>
    </submittedName>
</protein>
<dbReference type="GO" id="GO:0008270">
    <property type="term" value="F:zinc ion binding"/>
    <property type="evidence" value="ECO:0007669"/>
    <property type="project" value="UniProtKB-KW"/>
</dbReference>